<proteinExistence type="predicted"/>
<dbReference type="AlphaFoldDB" id="A0A2N9HNB3"/>
<dbReference type="PANTHER" id="PTHR33116:SF78">
    <property type="entry name" value="OS12G0587133 PROTEIN"/>
    <property type="match status" value="1"/>
</dbReference>
<accession>A0A2N9HNB3</accession>
<reference evidence="1" key="1">
    <citation type="submission" date="2018-02" db="EMBL/GenBank/DDBJ databases">
        <authorList>
            <person name="Cohen D.B."/>
            <person name="Kent A.D."/>
        </authorList>
    </citation>
    <scope>NUCLEOTIDE SEQUENCE</scope>
</reference>
<organism evidence="1">
    <name type="scientific">Fagus sylvatica</name>
    <name type="common">Beechnut</name>
    <dbReference type="NCBI Taxonomy" id="28930"/>
    <lineage>
        <taxon>Eukaryota</taxon>
        <taxon>Viridiplantae</taxon>
        <taxon>Streptophyta</taxon>
        <taxon>Embryophyta</taxon>
        <taxon>Tracheophyta</taxon>
        <taxon>Spermatophyta</taxon>
        <taxon>Magnoliopsida</taxon>
        <taxon>eudicotyledons</taxon>
        <taxon>Gunneridae</taxon>
        <taxon>Pentapetalae</taxon>
        <taxon>rosids</taxon>
        <taxon>fabids</taxon>
        <taxon>Fagales</taxon>
        <taxon>Fagaceae</taxon>
        <taxon>Fagus</taxon>
    </lineage>
</organism>
<evidence type="ECO:0000313" key="1">
    <source>
        <dbReference type="EMBL" id="SPD13099.1"/>
    </source>
</evidence>
<sequence>MLGGNEVRISHLLFADDTIVFCDAAPEQVLHIRKALSCFEAITGLRVNLAKSEMVPVGEVDSMQPLADLLCCRIGVLPMLYLGMPLGAQYKALSVWNSVLEKIERRLASWQTLYLSKGGRLTLLKSTLASLPTYFLSLFTIPVSVAQRIEKIQRPFFGEGCRLQNHHFGLIGNNKILRIGVVAAQAILGVLMLWAWKSSWVGNFARADFVFCKTKGYRFIILDGHWLVSSSQGFIYLSWNSLFYQP</sequence>
<evidence type="ECO:0008006" key="2">
    <source>
        <dbReference type="Google" id="ProtNLM"/>
    </source>
</evidence>
<protein>
    <recommendedName>
        <fullName evidence="2">Reverse transcriptase domain-containing protein</fullName>
    </recommendedName>
</protein>
<dbReference type="PANTHER" id="PTHR33116">
    <property type="entry name" value="REVERSE TRANSCRIPTASE ZINC-BINDING DOMAIN-CONTAINING PROTEIN-RELATED-RELATED"/>
    <property type="match status" value="1"/>
</dbReference>
<dbReference type="EMBL" id="OIVN01003713">
    <property type="protein sequence ID" value="SPD13099.1"/>
    <property type="molecule type" value="Genomic_DNA"/>
</dbReference>
<gene>
    <name evidence="1" type="ORF">FSB_LOCUS40981</name>
</gene>
<name>A0A2N9HNB3_FAGSY</name>